<comment type="caution">
    <text evidence="3">The sequence shown here is derived from an EMBL/GenBank/DDBJ whole genome shotgun (WGS) entry which is preliminary data.</text>
</comment>
<dbReference type="NCBIfam" id="NF033633">
    <property type="entry name" value="SLATT_2"/>
    <property type="match status" value="1"/>
</dbReference>
<evidence type="ECO:0000313" key="4">
    <source>
        <dbReference type="Proteomes" id="UP000034954"/>
    </source>
</evidence>
<feature type="transmembrane region" description="Helical" evidence="1">
    <location>
        <begin position="84"/>
        <end position="104"/>
    </location>
</feature>
<dbReference type="Pfam" id="PF18183">
    <property type="entry name" value="SLATT_2"/>
    <property type="match status" value="1"/>
</dbReference>
<dbReference type="AlphaFoldDB" id="A0A0M2USG0"/>
<dbReference type="Proteomes" id="UP000034954">
    <property type="component" value="Unassembled WGS sequence"/>
</dbReference>
<name>A0A0M2USG0_9BACT</name>
<keyword evidence="1" id="KW-1133">Transmembrane helix</keyword>
<keyword evidence="4" id="KW-1185">Reference proteome</keyword>
<dbReference type="EMBL" id="LAQJ01000237">
    <property type="protein sequence ID" value="KKO18772.1"/>
    <property type="molecule type" value="Genomic_DNA"/>
</dbReference>
<protein>
    <recommendedName>
        <fullName evidence="2">SMODS and SLOG-associating 2TM effector domain-containing protein</fullName>
    </recommendedName>
</protein>
<dbReference type="NCBIfam" id="NF033634">
    <property type="entry name" value="SLATT_1"/>
    <property type="match status" value="1"/>
</dbReference>
<feature type="domain" description="SMODS and SLOG-associating 2TM effector" evidence="2">
    <location>
        <begin position="9"/>
        <end position="191"/>
    </location>
</feature>
<gene>
    <name evidence="3" type="ORF">BROFUL_02552</name>
</gene>
<evidence type="ECO:0000256" key="1">
    <source>
        <dbReference type="SAM" id="Phobius"/>
    </source>
</evidence>
<keyword evidence="1" id="KW-0812">Transmembrane</keyword>
<accession>A0A0M2USG0</accession>
<feature type="transmembrane region" description="Helical" evidence="1">
    <location>
        <begin position="54"/>
        <end position="78"/>
    </location>
</feature>
<evidence type="ECO:0000313" key="3">
    <source>
        <dbReference type="EMBL" id="KKO18772.1"/>
    </source>
</evidence>
<proteinExistence type="predicted"/>
<sequence>MSNNKDENSFPVLSWNSNEWDVSLKKLYEYVVRETRKAITWYDEKRRSKRVWGYSLRMSAIIVTGVSGVIPVLSQIFLTERLNPLWATIAIAVAAILIALDRFAGLTSGWVRYMITQMELDRLLETFCFDWEKNRLAYSGSVSTPEQAKEALLLCKEFILKIREMVKNETQMWASEFQTALKEIEKASGATNQSRNQ</sequence>
<keyword evidence="1" id="KW-0472">Membrane</keyword>
<dbReference type="InterPro" id="IPR040688">
    <property type="entry name" value="SLATT_2"/>
</dbReference>
<reference evidence="3 4" key="1">
    <citation type="journal article" date="2013" name="BMC Microbiol.">
        <title>Identification of the type II cytochrome c maturation pathway in anammox bacteria by comparative genomics.</title>
        <authorList>
            <person name="Ferousi C."/>
            <person name="Speth D.R."/>
            <person name="Reimann J."/>
            <person name="Op den Camp H.J."/>
            <person name="Allen J.W."/>
            <person name="Keltjens J.T."/>
            <person name="Jetten M.S."/>
        </authorList>
    </citation>
    <scope>NUCLEOTIDE SEQUENCE [LARGE SCALE GENOMIC DNA]</scope>
    <source>
        <strain evidence="3">RU1</strain>
    </source>
</reference>
<organism evidence="3 4">
    <name type="scientific">Candidatus Brocadia fulgida</name>
    <dbReference type="NCBI Taxonomy" id="380242"/>
    <lineage>
        <taxon>Bacteria</taxon>
        <taxon>Pseudomonadati</taxon>
        <taxon>Planctomycetota</taxon>
        <taxon>Candidatus Brocadiia</taxon>
        <taxon>Candidatus Brocadiales</taxon>
        <taxon>Candidatus Brocadiaceae</taxon>
        <taxon>Candidatus Brocadia</taxon>
    </lineage>
</organism>
<evidence type="ECO:0000259" key="2">
    <source>
        <dbReference type="Pfam" id="PF18183"/>
    </source>
</evidence>